<feature type="transmembrane region" description="Helical" evidence="9">
    <location>
        <begin position="191"/>
        <end position="216"/>
    </location>
</feature>
<dbReference type="OMA" id="ACFNPFI"/>
<dbReference type="Pfam" id="PF00001">
    <property type="entry name" value="7tm_1"/>
    <property type="match status" value="1"/>
</dbReference>
<keyword evidence="3 9" id="KW-1133">Transmembrane helix</keyword>
<dbReference type="GO" id="GO:0043005">
    <property type="term" value="C:neuron projection"/>
    <property type="evidence" value="ECO:0007669"/>
    <property type="project" value="TreeGrafter"/>
</dbReference>
<name>A0A401Q1B1_SCYTO</name>
<keyword evidence="12" id="KW-1185">Reference proteome</keyword>
<evidence type="ECO:0000256" key="3">
    <source>
        <dbReference type="ARBA" id="ARBA00022989"/>
    </source>
</evidence>
<feature type="transmembrane region" description="Helical" evidence="9">
    <location>
        <begin position="243"/>
        <end position="261"/>
    </location>
</feature>
<dbReference type="Proteomes" id="UP000288216">
    <property type="component" value="Unassembled WGS sequence"/>
</dbReference>
<organism evidence="11 12">
    <name type="scientific">Scyliorhinus torazame</name>
    <name type="common">Cloudy catshark</name>
    <name type="synonym">Catulus torazame</name>
    <dbReference type="NCBI Taxonomy" id="75743"/>
    <lineage>
        <taxon>Eukaryota</taxon>
        <taxon>Metazoa</taxon>
        <taxon>Chordata</taxon>
        <taxon>Craniata</taxon>
        <taxon>Vertebrata</taxon>
        <taxon>Chondrichthyes</taxon>
        <taxon>Elasmobranchii</taxon>
        <taxon>Galeomorphii</taxon>
        <taxon>Galeoidea</taxon>
        <taxon>Carcharhiniformes</taxon>
        <taxon>Scyliorhinidae</taxon>
        <taxon>Scyliorhinus</taxon>
    </lineage>
</organism>
<evidence type="ECO:0000313" key="11">
    <source>
        <dbReference type="EMBL" id="GCB79146.1"/>
    </source>
</evidence>
<dbReference type="GO" id="GO:0004983">
    <property type="term" value="F:neuropeptide Y receptor activity"/>
    <property type="evidence" value="ECO:0007669"/>
    <property type="project" value="InterPro"/>
</dbReference>
<feature type="domain" description="G-protein coupled receptors family 1 profile" evidence="10">
    <location>
        <begin position="43"/>
        <end position="302"/>
    </location>
</feature>
<feature type="transmembrane region" description="Helical" evidence="9">
    <location>
        <begin position="141"/>
        <end position="160"/>
    </location>
</feature>
<evidence type="ECO:0000313" key="12">
    <source>
        <dbReference type="Proteomes" id="UP000288216"/>
    </source>
</evidence>
<dbReference type="SMART" id="SM01381">
    <property type="entry name" value="7TM_GPCR_Srsx"/>
    <property type="match status" value="1"/>
</dbReference>
<protein>
    <recommendedName>
        <fullName evidence="10">G-protein coupled receptors family 1 profile domain-containing protein</fullName>
    </recommendedName>
</protein>
<dbReference type="GO" id="GO:0042923">
    <property type="term" value="F:neuropeptide binding"/>
    <property type="evidence" value="ECO:0007669"/>
    <property type="project" value="TreeGrafter"/>
</dbReference>
<dbReference type="GO" id="GO:0005886">
    <property type="term" value="C:plasma membrane"/>
    <property type="evidence" value="ECO:0007669"/>
    <property type="project" value="TreeGrafter"/>
</dbReference>
<dbReference type="SUPFAM" id="SSF81321">
    <property type="entry name" value="Family A G protein-coupled receptor-like"/>
    <property type="match status" value="1"/>
</dbReference>
<feature type="transmembrane region" description="Helical" evidence="9">
    <location>
        <begin position="63"/>
        <end position="88"/>
    </location>
</feature>
<comment type="similarity">
    <text evidence="8">Belongs to the G-protein coupled receptor 1 family.</text>
</comment>
<dbReference type="STRING" id="75743.A0A401Q1B1"/>
<evidence type="ECO:0000256" key="4">
    <source>
        <dbReference type="ARBA" id="ARBA00023040"/>
    </source>
</evidence>
<feature type="transmembrane region" description="Helical" evidence="9">
    <location>
        <begin position="28"/>
        <end position="51"/>
    </location>
</feature>
<gene>
    <name evidence="11" type="ORF">scyTo_0020178</name>
</gene>
<dbReference type="PROSITE" id="PS50262">
    <property type="entry name" value="G_PROTEIN_RECEP_F1_2"/>
    <property type="match status" value="1"/>
</dbReference>
<keyword evidence="6 8" id="KW-0675">Receptor</keyword>
<dbReference type="InterPro" id="IPR001402">
    <property type="entry name" value="Prolrel_pep_rcpt"/>
</dbReference>
<comment type="subcellular location">
    <subcellularLocation>
        <location evidence="1">Membrane</location>
        <topology evidence="1">Multi-pass membrane protein</topology>
    </subcellularLocation>
</comment>
<evidence type="ECO:0000256" key="7">
    <source>
        <dbReference type="ARBA" id="ARBA00023224"/>
    </source>
</evidence>
<dbReference type="InterPro" id="IPR017452">
    <property type="entry name" value="GPCR_Rhodpsn_7TM"/>
</dbReference>
<dbReference type="PRINTS" id="PR00237">
    <property type="entry name" value="GPCRRHODOPSN"/>
</dbReference>
<dbReference type="PANTHER" id="PTHR24235:SF19">
    <property type="entry name" value="PROLACTIN RELEASING PEPTIDE RECEPTOR-LIKE"/>
    <property type="match status" value="1"/>
</dbReference>
<keyword evidence="7 8" id="KW-0807">Transducer</keyword>
<evidence type="ECO:0000256" key="1">
    <source>
        <dbReference type="ARBA" id="ARBA00004141"/>
    </source>
</evidence>
<reference evidence="11 12" key="1">
    <citation type="journal article" date="2018" name="Nat. Ecol. Evol.">
        <title>Shark genomes provide insights into elasmobranch evolution and the origin of vertebrates.</title>
        <authorList>
            <person name="Hara Y"/>
            <person name="Yamaguchi K"/>
            <person name="Onimaru K"/>
            <person name="Kadota M"/>
            <person name="Koyanagi M"/>
            <person name="Keeley SD"/>
            <person name="Tatsumi K"/>
            <person name="Tanaka K"/>
            <person name="Motone F"/>
            <person name="Kageyama Y"/>
            <person name="Nozu R"/>
            <person name="Adachi N"/>
            <person name="Nishimura O"/>
            <person name="Nakagawa R"/>
            <person name="Tanegashima C"/>
            <person name="Kiyatake I"/>
            <person name="Matsumoto R"/>
            <person name="Murakumo K"/>
            <person name="Nishida K"/>
            <person name="Terakita A"/>
            <person name="Kuratani S"/>
            <person name="Sato K"/>
            <person name="Hyodo S Kuraku.S."/>
        </authorList>
    </citation>
    <scope>NUCLEOTIDE SEQUENCE [LARGE SCALE GENOMIC DNA]</scope>
</reference>
<keyword evidence="2 8" id="KW-0812">Transmembrane</keyword>
<proteinExistence type="inferred from homology"/>
<evidence type="ECO:0000256" key="2">
    <source>
        <dbReference type="ARBA" id="ARBA00022692"/>
    </source>
</evidence>
<accession>A0A401Q1B1</accession>
<sequence>MTLNASIDNVTMVPLFLGLNLLFELKPLFIPLYTLLVIVACAGNLLLVVHISTTKKLHTTTNFLIGNLAASDLVMCIFCVPVTVSYAFETKGWIFGIFMCYFITLMQSTTVFVSVLSLTAIAVDRYVVVAYPIRQRIRPRYCAYIVAFIWLVSIGVSMPSSLHTNYIDLNQIGYNMIICEEAWVDLDRQRLLYSCIMLLLSYMLPLCAVSISYCAISCNLKKRNVPGAASCSHEKWSKKRRRTFWMLAISVLSFALCWIPLQTVNLIRDIDLNIIDKSYINVIQVSCHLVAMSSACYNPFIYASLHNKFRFQLNNIVCCNKKRANGTISSQTSRLNTCTSLDDRTIISLKGKLSVK</sequence>
<feature type="transmembrane region" description="Helical" evidence="9">
    <location>
        <begin position="94"/>
        <end position="121"/>
    </location>
</feature>
<evidence type="ECO:0000256" key="8">
    <source>
        <dbReference type="RuleBase" id="RU000688"/>
    </source>
</evidence>
<dbReference type="AlphaFoldDB" id="A0A401Q1B1"/>
<dbReference type="PANTHER" id="PTHR24235">
    <property type="entry name" value="NEUROPEPTIDE Y RECEPTOR"/>
    <property type="match status" value="1"/>
</dbReference>
<dbReference type="PROSITE" id="PS00237">
    <property type="entry name" value="G_PROTEIN_RECEP_F1_1"/>
    <property type="match status" value="1"/>
</dbReference>
<dbReference type="InterPro" id="IPR000276">
    <property type="entry name" value="GPCR_Rhodpsn"/>
</dbReference>
<keyword evidence="4 8" id="KW-0297">G-protein coupled receptor</keyword>
<comment type="caution">
    <text evidence="11">The sequence shown here is derived from an EMBL/GenBank/DDBJ whole genome shotgun (WGS) entry which is preliminary data.</text>
</comment>
<evidence type="ECO:0000256" key="9">
    <source>
        <dbReference type="SAM" id="Phobius"/>
    </source>
</evidence>
<dbReference type="OrthoDB" id="9941925at2759"/>
<evidence type="ECO:0000259" key="10">
    <source>
        <dbReference type="PROSITE" id="PS50262"/>
    </source>
</evidence>
<dbReference type="PRINTS" id="PR01018">
    <property type="entry name" value="PRPRECEPTOR"/>
</dbReference>
<keyword evidence="5 9" id="KW-0472">Membrane</keyword>
<evidence type="ECO:0000256" key="5">
    <source>
        <dbReference type="ARBA" id="ARBA00023136"/>
    </source>
</evidence>
<dbReference type="Gene3D" id="1.20.1070.10">
    <property type="entry name" value="Rhodopsin 7-helix transmembrane proteins"/>
    <property type="match status" value="1"/>
</dbReference>
<dbReference type="EMBL" id="BFAA01015934">
    <property type="protein sequence ID" value="GCB79146.1"/>
    <property type="molecule type" value="Genomic_DNA"/>
</dbReference>
<evidence type="ECO:0000256" key="6">
    <source>
        <dbReference type="ARBA" id="ARBA00023170"/>
    </source>
</evidence>